<accession>A0A1S2N4T7</accession>
<dbReference type="Pfam" id="PF08748">
    <property type="entry name" value="Phage_TAC_4"/>
    <property type="match status" value="1"/>
</dbReference>
<gene>
    <name evidence="1" type="ORF">LO55_5015</name>
</gene>
<sequence length="105" mass="11520">MAKAKLSLAGENTFTATVLIPVPGGKTAEVDWVFAWMPRDQFKEFIKNLEGAEDVDALMDISRGWDLDDDFGKAAVEKLTQKYIGAARAVLDKFIAEITGARAKN</sequence>
<organism evidence="1 2">
    <name type="scientific">Massilia timonae</name>
    <dbReference type="NCBI Taxonomy" id="47229"/>
    <lineage>
        <taxon>Bacteria</taxon>
        <taxon>Pseudomonadati</taxon>
        <taxon>Pseudomonadota</taxon>
        <taxon>Betaproteobacteria</taxon>
        <taxon>Burkholderiales</taxon>
        <taxon>Oxalobacteraceae</taxon>
        <taxon>Telluria group</taxon>
        <taxon>Massilia</taxon>
    </lineage>
</organism>
<protein>
    <submittedName>
        <fullName evidence="1">Uncharacterized protein</fullName>
    </submittedName>
</protein>
<dbReference type="Proteomes" id="UP000180246">
    <property type="component" value="Unassembled WGS sequence"/>
</dbReference>
<dbReference type="EMBL" id="JRYB01000001">
    <property type="protein sequence ID" value="OIJ40091.1"/>
    <property type="molecule type" value="Genomic_DNA"/>
</dbReference>
<dbReference type="InterPro" id="IPR014859">
    <property type="entry name" value="Phage_TAC_4"/>
</dbReference>
<evidence type="ECO:0000313" key="2">
    <source>
        <dbReference type="Proteomes" id="UP000180246"/>
    </source>
</evidence>
<proteinExistence type="predicted"/>
<dbReference type="RefSeq" id="WP_071363503.1">
    <property type="nucleotide sequence ID" value="NZ_JRYB01000001.1"/>
</dbReference>
<comment type="caution">
    <text evidence="1">The sequence shown here is derived from an EMBL/GenBank/DDBJ whole genome shotgun (WGS) entry which is preliminary data.</text>
</comment>
<dbReference type="AlphaFoldDB" id="A0A1S2N4T7"/>
<evidence type="ECO:0000313" key="1">
    <source>
        <dbReference type="EMBL" id="OIJ40091.1"/>
    </source>
</evidence>
<reference evidence="1 2" key="1">
    <citation type="submission" date="2014-10" db="EMBL/GenBank/DDBJ databases">
        <authorList>
            <person name="Seo M.-J."/>
            <person name="Seok Y.J."/>
            <person name="Cha I.-T."/>
        </authorList>
    </citation>
    <scope>NUCLEOTIDE SEQUENCE [LARGE SCALE GENOMIC DNA]</scope>
    <source>
        <strain evidence="1 2">NEU</strain>
    </source>
</reference>
<name>A0A1S2N4T7_9BURK</name>